<dbReference type="OrthoDB" id="9808130at2"/>
<feature type="domain" description="Stress-response A/B barrel" evidence="1">
    <location>
        <begin position="2"/>
        <end position="93"/>
    </location>
</feature>
<sequence length="97" mass="11382">MIRHTVVLKLKYPKGSVKEQDFLAAAQKLEALPGVQKFECLRQIGKKNNFDFGLSMEFENMEAYEGYNNHPEHTSFVQTYWLRDVADFLEIDYEPYA</sequence>
<dbReference type="EMBL" id="CP029480">
    <property type="protein sequence ID" value="AWW00818.1"/>
    <property type="molecule type" value="Genomic_DNA"/>
</dbReference>
<name>A0A2Z4GI75_9BACT</name>
<evidence type="ECO:0000313" key="3">
    <source>
        <dbReference type="Proteomes" id="UP000249873"/>
    </source>
</evidence>
<gene>
    <name evidence="2" type="ORF">DJ013_05870</name>
</gene>
<proteinExistence type="predicted"/>
<dbReference type="SMART" id="SM00886">
    <property type="entry name" value="Dabb"/>
    <property type="match status" value="1"/>
</dbReference>
<dbReference type="Pfam" id="PF07876">
    <property type="entry name" value="Dabb"/>
    <property type="match status" value="1"/>
</dbReference>
<dbReference type="KEGG" id="als:DJ013_05870"/>
<protein>
    <submittedName>
        <fullName evidence="2">Stress responsive alpha-beta barrel domain-containing protein</fullName>
    </submittedName>
</protein>
<accession>A0A2Z4GI75</accession>
<evidence type="ECO:0000259" key="1">
    <source>
        <dbReference type="PROSITE" id="PS51502"/>
    </source>
</evidence>
<dbReference type="SUPFAM" id="SSF54909">
    <property type="entry name" value="Dimeric alpha+beta barrel"/>
    <property type="match status" value="1"/>
</dbReference>
<dbReference type="AlphaFoldDB" id="A0A2Z4GI75"/>
<evidence type="ECO:0000313" key="2">
    <source>
        <dbReference type="EMBL" id="AWW00818.1"/>
    </source>
</evidence>
<reference evidence="2 3" key="1">
    <citation type="submission" date="2018-05" db="EMBL/GenBank/DDBJ databases">
        <title>Complete genome sequence of Arcticibacterium luteifluviistationis SM1504T, a cytophagaceae bacterium isolated from Arctic surface seawater.</title>
        <authorList>
            <person name="Li Y."/>
            <person name="Qin Q.-L."/>
        </authorList>
    </citation>
    <scope>NUCLEOTIDE SEQUENCE [LARGE SCALE GENOMIC DNA]</scope>
    <source>
        <strain evidence="2 3">SM1504</strain>
    </source>
</reference>
<organism evidence="2 3">
    <name type="scientific">Arcticibacterium luteifluviistationis</name>
    <dbReference type="NCBI Taxonomy" id="1784714"/>
    <lineage>
        <taxon>Bacteria</taxon>
        <taxon>Pseudomonadati</taxon>
        <taxon>Bacteroidota</taxon>
        <taxon>Cytophagia</taxon>
        <taxon>Cytophagales</taxon>
        <taxon>Leadbetterellaceae</taxon>
        <taxon>Arcticibacterium</taxon>
    </lineage>
</organism>
<dbReference type="Proteomes" id="UP000249873">
    <property type="component" value="Chromosome"/>
</dbReference>
<dbReference type="InterPro" id="IPR011008">
    <property type="entry name" value="Dimeric_a/b-barrel"/>
</dbReference>
<dbReference type="Gene3D" id="3.30.70.100">
    <property type="match status" value="1"/>
</dbReference>
<dbReference type="PROSITE" id="PS51502">
    <property type="entry name" value="S_R_A_B_BARREL"/>
    <property type="match status" value="1"/>
</dbReference>
<dbReference type="InterPro" id="IPR013097">
    <property type="entry name" value="Dabb"/>
</dbReference>
<keyword evidence="3" id="KW-1185">Reference proteome</keyword>